<dbReference type="InterPro" id="IPR027417">
    <property type="entry name" value="P-loop_NTPase"/>
</dbReference>
<proteinExistence type="predicted"/>
<dbReference type="Gene3D" id="3.40.50.300">
    <property type="entry name" value="P-loop containing nucleotide triphosphate hydrolases"/>
    <property type="match status" value="1"/>
</dbReference>
<dbReference type="Pfam" id="PF13671">
    <property type="entry name" value="AAA_33"/>
    <property type="match status" value="1"/>
</dbReference>
<accession>A0ABW5GC92</accession>
<sequence length="172" mass="19328">MIVWLNGTFGAGKTTTARELVARLPEARIFDAEHVGFLLRTVLPEPPGDFQHLPPWRPLVVETATRILRYAGGTLIVPQTVLVEAYAREIFDGLAENDVPVRHFALHADRPELVRRIEGDTVEPEHARQWRLEHLDRYTEALPWLRRSATIVDTQGKTAEVVAAEIAAQLIG</sequence>
<gene>
    <name evidence="1" type="ORF">ACFSYJ_09245</name>
</gene>
<evidence type="ECO:0000313" key="1">
    <source>
        <dbReference type="EMBL" id="MFD2458786.1"/>
    </source>
</evidence>
<comment type="caution">
    <text evidence="1">The sequence shown here is derived from an EMBL/GenBank/DDBJ whole genome shotgun (WGS) entry which is preliminary data.</text>
</comment>
<dbReference type="SUPFAM" id="SSF52540">
    <property type="entry name" value="P-loop containing nucleoside triphosphate hydrolases"/>
    <property type="match status" value="1"/>
</dbReference>
<name>A0ABW5GC92_9PSEU</name>
<keyword evidence="2" id="KW-1185">Reference proteome</keyword>
<evidence type="ECO:0000313" key="2">
    <source>
        <dbReference type="Proteomes" id="UP001597419"/>
    </source>
</evidence>
<dbReference type="EMBL" id="JBHUKU010000004">
    <property type="protein sequence ID" value="MFD2458786.1"/>
    <property type="molecule type" value="Genomic_DNA"/>
</dbReference>
<protein>
    <submittedName>
        <fullName evidence="1">AAA family ATPase</fullName>
    </submittedName>
</protein>
<dbReference type="RefSeq" id="WP_345387356.1">
    <property type="nucleotide sequence ID" value="NZ_BAABHG010000002.1"/>
</dbReference>
<organism evidence="1 2">
    <name type="scientific">Amycolatopsis samaneae</name>
    <dbReference type="NCBI Taxonomy" id="664691"/>
    <lineage>
        <taxon>Bacteria</taxon>
        <taxon>Bacillati</taxon>
        <taxon>Actinomycetota</taxon>
        <taxon>Actinomycetes</taxon>
        <taxon>Pseudonocardiales</taxon>
        <taxon>Pseudonocardiaceae</taxon>
        <taxon>Amycolatopsis</taxon>
    </lineage>
</organism>
<dbReference type="Proteomes" id="UP001597419">
    <property type="component" value="Unassembled WGS sequence"/>
</dbReference>
<reference evidence="2" key="1">
    <citation type="journal article" date="2019" name="Int. J. Syst. Evol. Microbiol.">
        <title>The Global Catalogue of Microorganisms (GCM) 10K type strain sequencing project: providing services to taxonomists for standard genome sequencing and annotation.</title>
        <authorList>
            <consortium name="The Broad Institute Genomics Platform"/>
            <consortium name="The Broad Institute Genome Sequencing Center for Infectious Disease"/>
            <person name="Wu L."/>
            <person name="Ma J."/>
        </authorList>
    </citation>
    <scope>NUCLEOTIDE SEQUENCE [LARGE SCALE GENOMIC DNA]</scope>
    <source>
        <strain evidence="2">CGMCC 4.7643</strain>
    </source>
</reference>